<dbReference type="OMA" id="LHIEKDC"/>
<feature type="domain" description="Calponin-homology (CH)" evidence="6">
    <location>
        <begin position="175"/>
        <end position="280"/>
    </location>
</feature>
<evidence type="ECO:0000313" key="9">
    <source>
        <dbReference type="Proteomes" id="UP000054359"/>
    </source>
</evidence>
<feature type="compositionally biased region" description="Polar residues" evidence="5">
    <location>
        <begin position="410"/>
        <end position="426"/>
    </location>
</feature>
<comment type="subcellular location">
    <subcellularLocation>
        <location evidence="1">Endosome</location>
    </subcellularLocation>
</comment>
<dbReference type="PANTHER" id="PTHR23167">
    <property type="entry name" value="CALPONIN HOMOLOGY DOMAIN-CONTAINING PROTEIN DDB_G0272472-RELATED"/>
    <property type="match status" value="1"/>
</dbReference>
<organism evidence="8 9">
    <name type="scientific">Stegodyphus mimosarum</name>
    <name type="common">African social velvet spider</name>
    <dbReference type="NCBI Taxonomy" id="407821"/>
    <lineage>
        <taxon>Eukaryota</taxon>
        <taxon>Metazoa</taxon>
        <taxon>Ecdysozoa</taxon>
        <taxon>Arthropoda</taxon>
        <taxon>Chelicerata</taxon>
        <taxon>Arachnida</taxon>
        <taxon>Araneae</taxon>
        <taxon>Araneomorphae</taxon>
        <taxon>Entelegynae</taxon>
        <taxon>Eresoidea</taxon>
        <taxon>Eresidae</taxon>
        <taxon>Stegodyphus</taxon>
    </lineage>
</organism>
<dbReference type="Gene3D" id="1.10.418.10">
    <property type="entry name" value="Calponin-like domain"/>
    <property type="match status" value="1"/>
</dbReference>
<dbReference type="PROSITE" id="PS51848">
    <property type="entry name" value="BMERB"/>
    <property type="match status" value="1"/>
</dbReference>
<reference evidence="8 9" key="1">
    <citation type="submission" date="2013-11" db="EMBL/GenBank/DDBJ databases">
        <title>Genome sequencing of Stegodyphus mimosarum.</title>
        <authorList>
            <person name="Bechsgaard J."/>
        </authorList>
    </citation>
    <scope>NUCLEOTIDE SEQUENCE [LARGE SCALE GENOMIC DNA]</scope>
</reference>
<dbReference type="SUPFAM" id="SSF47576">
    <property type="entry name" value="Calponin-homology domain, CH-domain"/>
    <property type="match status" value="1"/>
</dbReference>
<evidence type="ECO:0000256" key="4">
    <source>
        <dbReference type="ARBA" id="ARBA00023054"/>
    </source>
</evidence>
<evidence type="ECO:0000256" key="1">
    <source>
        <dbReference type="ARBA" id="ARBA00004177"/>
    </source>
</evidence>
<evidence type="ECO:0000259" key="7">
    <source>
        <dbReference type="PROSITE" id="PS51848"/>
    </source>
</evidence>
<feature type="domain" description="BMERB" evidence="7">
    <location>
        <begin position="687"/>
        <end position="839"/>
    </location>
</feature>
<dbReference type="InterPro" id="IPR001715">
    <property type="entry name" value="CH_dom"/>
</dbReference>
<evidence type="ECO:0000259" key="6">
    <source>
        <dbReference type="PROSITE" id="PS50021"/>
    </source>
</evidence>
<dbReference type="STRING" id="407821.A0A087UNG6"/>
<accession>A0A087UNG6</accession>
<keyword evidence="9" id="KW-1185">Reference proteome</keyword>
<dbReference type="FunFam" id="1.10.418.10:FF:000023">
    <property type="entry name" value="EH domain-binding protein 1 isoform X1"/>
    <property type="match status" value="1"/>
</dbReference>
<dbReference type="AlphaFoldDB" id="A0A087UNG6"/>
<dbReference type="PROSITE" id="PS50021">
    <property type="entry name" value="CH"/>
    <property type="match status" value="1"/>
</dbReference>
<evidence type="ECO:0000313" key="8">
    <source>
        <dbReference type="EMBL" id="KFM78905.1"/>
    </source>
</evidence>
<dbReference type="Pfam" id="PF00307">
    <property type="entry name" value="CH"/>
    <property type="match status" value="1"/>
</dbReference>
<name>A0A087UNG6_STEMI</name>
<dbReference type="Pfam" id="PF12130">
    <property type="entry name" value="bMERB_dom"/>
    <property type="match status" value="1"/>
</dbReference>
<dbReference type="PANTHER" id="PTHR23167:SF46">
    <property type="entry name" value="EPS15 HOMOLOGY DOMAIN CONTAINING PROTEIN-BINDING PROTEIN 1, ISOFORM F"/>
    <property type="match status" value="1"/>
</dbReference>
<dbReference type="InterPro" id="IPR050540">
    <property type="entry name" value="F-actin_Monoox_Mical"/>
</dbReference>
<keyword evidence="3" id="KW-0967">Endosome</keyword>
<feature type="region of interest" description="Disordered" evidence="5">
    <location>
        <begin position="668"/>
        <end position="691"/>
    </location>
</feature>
<dbReference type="InterPro" id="IPR036872">
    <property type="entry name" value="CH_dom_sf"/>
</dbReference>
<keyword evidence="2" id="KW-0597">Phosphoprotein</keyword>
<dbReference type="GO" id="GO:0005768">
    <property type="term" value="C:endosome"/>
    <property type="evidence" value="ECO:0007669"/>
    <property type="project" value="UniProtKB-SubCell"/>
</dbReference>
<dbReference type="OrthoDB" id="5972258at2759"/>
<dbReference type="EMBL" id="KK120731">
    <property type="protein sequence ID" value="KFM78905.1"/>
    <property type="molecule type" value="Genomic_DNA"/>
</dbReference>
<sequence length="854" mass="96395">MKEYASLTPQQKEVKINLKPMTKKVVEVVLRFTLSCKLVKEGKATDEDMQSIASLMSIGSVSVPDVGNLDDFEEEKELDKSQTIAKISELASQLGQLAKGFEVVPDDRDTTGVAECQPEEGNLEDKEASVEEASTLNFISSMSASSEKEFKDESMGFDESNLSKTLSTDESCHSLGGIGELLTWCKEVTKGYKGVNITNMTTSWRNGLAFCAIIHHFRPDLIDFNSLTPHNIKDNCKKAFDTAESLGVPKVIEHTDMVILAVPDKLAVMTYLYQLKAFFCGQKPVNLKLSPEDPSKTICDFATEADIKNHNSDVIDGSAKNIIEIINEENEQHNAVISANLISNFSNKVKPVNLIDLECLNSENQRSKVLFPINAQNKKGKVERSFSKLLYHRKSKIAQSSDVKKDVHQPNCNSDDNSQSLNFVSQKTEDNTKSSLPVSAEKQRPKLMTRKQLMNPFDSDSEEEEELLKAQSSLPLSSSTPVKKNCDEICRSANENKKYADSLYCHHGVPPIIADEIVDPENTVSLLTVDLSDIEVPGLLDLSPTRVTKSSSSSQDNINEKIKGPPTREEILKEKAHQLLEMTRRELFNPQYKEKNGLTNSSSQKDLERQMMLREKAKKLIAETRRGLKPDLDGFYLQSSGLSGGEVQNATTYVDQVPESLKSLNLRNSHSSESFTTKGVQSSFPNKPVSRTQHSLDNSHYIYLELEDVEKKMKQIDKLAAPLERKLRVTMKENNDVLEDKLMKKWFALVNEKNALLRRQMQLNILEKECDLEKRYEFLKEELRILLEIEDWQKTEVDKAREQRLLEELVVIVNKRDELVQDLHTQEQAIEEDELVAKDTQTAILRPERGCIVQ</sequence>
<dbReference type="InterPro" id="IPR022735">
    <property type="entry name" value="bMERB_dom"/>
</dbReference>
<evidence type="ECO:0000256" key="2">
    <source>
        <dbReference type="ARBA" id="ARBA00022553"/>
    </source>
</evidence>
<gene>
    <name evidence="8" type="ORF">X975_18104</name>
</gene>
<dbReference type="SMART" id="SM00033">
    <property type="entry name" value="CH"/>
    <property type="match status" value="1"/>
</dbReference>
<feature type="region of interest" description="Disordered" evidence="5">
    <location>
        <begin position="399"/>
        <end position="478"/>
    </location>
</feature>
<evidence type="ECO:0000256" key="5">
    <source>
        <dbReference type="SAM" id="MobiDB-lite"/>
    </source>
</evidence>
<dbReference type="Proteomes" id="UP000054359">
    <property type="component" value="Unassembled WGS sequence"/>
</dbReference>
<feature type="non-terminal residue" evidence="8">
    <location>
        <position position="854"/>
    </location>
</feature>
<dbReference type="SMART" id="SM01203">
    <property type="entry name" value="DUF3585"/>
    <property type="match status" value="1"/>
</dbReference>
<dbReference type="CDD" id="cd21198">
    <property type="entry name" value="CH_EHBP"/>
    <property type="match status" value="1"/>
</dbReference>
<evidence type="ECO:0000256" key="3">
    <source>
        <dbReference type="ARBA" id="ARBA00022753"/>
    </source>
</evidence>
<keyword evidence="4" id="KW-0175">Coiled coil</keyword>
<proteinExistence type="predicted"/>
<protein>
    <submittedName>
        <fullName evidence="8">EH domain-binding protein 1</fullName>
    </submittedName>
</protein>